<dbReference type="InterPro" id="IPR050131">
    <property type="entry name" value="Peptidase_S8_subtilisin-like"/>
</dbReference>
<evidence type="ECO:0000313" key="15">
    <source>
        <dbReference type="EMBL" id="BBC32532.1"/>
    </source>
</evidence>
<organism evidence="15 16">
    <name type="scientific">Streptomyces graminofaciens</name>
    <dbReference type="NCBI Taxonomy" id="68212"/>
    <lineage>
        <taxon>Bacteria</taxon>
        <taxon>Bacillati</taxon>
        <taxon>Actinomycetota</taxon>
        <taxon>Actinomycetes</taxon>
        <taxon>Kitasatosporales</taxon>
        <taxon>Streptomycetaceae</taxon>
        <taxon>Streptomyces</taxon>
    </lineage>
</organism>
<protein>
    <recommendedName>
        <fullName evidence="14">Peptidase S8/S53 domain-containing protein</fullName>
    </recommendedName>
</protein>
<dbReference type="InterPro" id="IPR015500">
    <property type="entry name" value="Peptidase_S8_subtilisin-rel"/>
</dbReference>
<evidence type="ECO:0000256" key="12">
    <source>
        <dbReference type="SAM" id="MobiDB-lite"/>
    </source>
</evidence>
<dbReference type="EMBL" id="AP018448">
    <property type="protein sequence ID" value="BBC32532.1"/>
    <property type="molecule type" value="Genomic_DNA"/>
</dbReference>
<dbReference type="PANTHER" id="PTHR43806">
    <property type="entry name" value="PEPTIDASE S8"/>
    <property type="match status" value="1"/>
</dbReference>
<evidence type="ECO:0000256" key="10">
    <source>
        <dbReference type="PROSITE-ProRule" id="PRU01240"/>
    </source>
</evidence>
<dbReference type="InterPro" id="IPR036852">
    <property type="entry name" value="Peptidase_S8/S53_dom_sf"/>
</dbReference>
<keyword evidence="7 10" id="KW-0720">Serine protease</keyword>
<dbReference type="NCBIfam" id="TIGR03921">
    <property type="entry name" value="T7SS_mycosin"/>
    <property type="match status" value="1"/>
</dbReference>
<evidence type="ECO:0000256" key="7">
    <source>
        <dbReference type="ARBA" id="ARBA00022825"/>
    </source>
</evidence>
<dbReference type="Pfam" id="PF00082">
    <property type="entry name" value="Peptidase_S8"/>
    <property type="match status" value="1"/>
</dbReference>
<comment type="subcellular location">
    <subcellularLocation>
        <location evidence="1">Cell membrane</location>
        <topology evidence="1">Single-pass membrane protein</topology>
    </subcellularLocation>
</comment>
<name>A0ABM7F971_9ACTN</name>
<evidence type="ECO:0000256" key="11">
    <source>
        <dbReference type="RuleBase" id="RU003355"/>
    </source>
</evidence>
<dbReference type="InterPro" id="IPR000209">
    <property type="entry name" value="Peptidase_S8/S53_dom"/>
</dbReference>
<dbReference type="InterPro" id="IPR023827">
    <property type="entry name" value="Peptidase_S8_Asp-AS"/>
</dbReference>
<feature type="region of interest" description="Disordered" evidence="12">
    <location>
        <begin position="382"/>
        <end position="404"/>
    </location>
</feature>
<proteinExistence type="inferred from homology"/>
<feature type="transmembrane region" description="Helical" evidence="13">
    <location>
        <begin position="421"/>
        <end position="443"/>
    </location>
</feature>
<evidence type="ECO:0000256" key="2">
    <source>
        <dbReference type="ARBA" id="ARBA00011073"/>
    </source>
</evidence>
<evidence type="ECO:0000256" key="1">
    <source>
        <dbReference type="ARBA" id="ARBA00004162"/>
    </source>
</evidence>
<feature type="domain" description="Peptidase S8/S53" evidence="14">
    <location>
        <begin position="117"/>
        <end position="371"/>
    </location>
</feature>
<keyword evidence="8 13" id="KW-1133">Transmembrane helix</keyword>
<sequence>MTATASTSTEEKDGSDVPVSPNKTTLLAAALTLTVLATTPTTAAVPAAHARAERPEHAHARLPLNDVRARVRPDALHARVRLDGSGECTFPAKQIKGRPWALQRVLLDELWQGTDKGKGIRVAVIDTGVDDKNPQLSKAVDKAAGRDYLAKGKAADPTNDRVGHGTKVAGIIAARPHKGTGFVGLAPNATIIPIRQNDAENSGDSDSMAAAITYAVDQDADVINISQDTTKPLSATSKLATAVRNALAAKVVVVASAGNDGLDGEVKNTYPASFPGVLAVASSDRNNERAPFSQAGESVDVAAPGVDIVSTVPDDGQCTDNGTSFSAPFVAGVAALLKEKHKDWTPAQIVTQIEQTAERSVNGRDNFVGWGVVDPVRAVQESDIADPPSSPTPDPGVSRAPAPDTARFSLAETPEERDERYATYALGITAALVTVIGGTAVVLRDRRRRTGKDTLA</sequence>
<dbReference type="InterPro" id="IPR023828">
    <property type="entry name" value="Peptidase_S8_Ser-AS"/>
</dbReference>
<dbReference type="PANTHER" id="PTHR43806:SF11">
    <property type="entry name" value="CEREVISIN-RELATED"/>
    <property type="match status" value="1"/>
</dbReference>
<gene>
    <name evidence="15" type="ORF">SGFS_038260</name>
</gene>
<dbReference type="SUPFAM" id="SSF52743">
    <property type="entry name" value="Subtilisin-like"/>
    <property type="match status" value="1"/>
</dbReference>
<accession>A0ABM7F971</accession>
<reference evidence="15 16" key="1">
    <citation type="journal article" date="2010" name="ChemBioChem">
        <title>Cloning and characterization of the biosynthetic gene cluster of 16-membered macrolide antibiotic FD-891: involvement of a dual functional cytochrome P450 monooxygenase catalyzing epoxidation and hydroxylation.</title>
        <authorList>
            <person name="Kudo F."/>
            <person name="Motegi A."/>
            <person name="Mizoue K."/>
            <person name="Eguchi T."/>
        </authorList>
    </citation>
    <scope>NUCLEOTIDE SEQUENCE [LARGE SCALE GENOMIC DNA]</scope>
    <source>
        <strain evidence="15 16">A-8890</strain>
    </source>
</reference>
<evidence type="ECO:0000259" key="14">
    <source>
        <dbReference type="Pfam" id="PF00082"/>
    </source>
</evidence>
<feature type="active site" description="Charge relay system" evidence="10">
    <location>
        <position position="164"/>
    </location>
</feature>
<feature type="region of interest" description="Disordered" evidence="12">
    <location>
        <begin position="1"/>
        <end position="21"/>
    </location>
</feature>
<evidence type="ECO:0000256" key="9">
    <source>
        <dbReference type="ARBA" id="ARBA00023136"/>
    </source>
</evidence>
<keyword evidence="9 13" id="KW-0472">Membrane</keyword>
<feature type="active site" description="Charge relay system" evidence="10">
    <location>
        <position position="126"/>
    </location>
</feature>
<dbReference type="Gene3D" id="3.40.50.200">
    <property type="entry name" value="Peptidase S8/S53 domain"/>
    <property type="match status" value="1"/>
</dbReference>
<reference evidence="15 16" key="2">
    <citation type="journal article" date="2023" name="ChemBioChem">
        <title>Acyltransferase Domain Exchange between Two Independent Type I Polyketide Synthases in the Same Producer Strain of Macrolide Antibiotics.</title>
        <authorList>
            <person name="Kudo F."/>
            <person name="Kishikawa K."/>
            <person name="Tsuboi K."/>
            <person name="Kido T."/>
            <person name="Usui T."/>
            <person name="Hashimoto J."/>
            <person name="Shin-Ya K."/>
            <person name="Miyanaga A."/>
            <person name="Eguchi T."/>
        </authorList>
    </citation>
    <scope>NUCLEOTIDE SEQUENCE [LARGE SCALE GENOMIC DNA]</scope>
    <source>
        <strain evidence="15 16">A-8890</strain>
    </source>
</reference>
<dbReference type="PROSITE" id="PS00138">
    <property type="entry name" value="SUBTILASE_SER"/>
    <property type="match status" value="1"/>
</dbReference>
<keyword evidence="16" id="KW-1185">Reference proteome</keyword>
<comment type="similarity">
    <text evidence="2 10 11">Belongs to the peptidase S8 family.</text>
</comment>
<evidence type="ECO:0000256" key="6">
    <source>
        <dbReference type="ARBA" id="ARBA00022801"/>
    </source>
</evidence>
<dbReference type="PROSITE" id="PS00136">
    <property type="entry name" value="SUBTILASE_ASP"/>
    <property type="match status" value="1"/>
</dbReference>
<dbReference type="InterPro" id="IPR022398">
    <property type="entry name" value="Peptidase_S8_His-AS"/>
</dbReference>
<dbReference type="Proteomes" id="UP001321542">
    <property type="component" value="Chromosome"/>
</dbReference>
<evidence type="ECO:0000256" key="3">
    <source>
        <dbReference type="ARBA" id="ARBA00022475"/>
    </source>
</evidence>
<feature type="active site" description="Charge relay system" evidence="10">
    <location>
        <position position="324"/>
    </location>
</feature>
<dbReference type="PROSITE" id="PS51892">
    <property type="entry name" value="SUBTILASE"/>
    <property type="match status" value="1"/>
</dbReference>
<dbReference type="PRINTS" id="PR00723">
    <property type="entry name" value="SUBTILISIN"/>
</dbReference>
<evidence type="ECO:0000256" key="4">
    <source>
        <dbReference type="ARBA" id="ARBA00022670"/>
    </source>
</evidence>
<dbReference type="PROSITE" id="PS00137">
    <property type="entry name" value="SUBTILASE_HIS"/>
    <property type="match status" value="1"/>
</dbReference>
<dbReference type="InterPro" id="IPR023834">
    <property type="entry name" value="T7SS_pept_S8A_mycosin"/>
</dbReference>
<evidence type="ECO:0000313" key="16">
    <source>
        <dbReference type="Proteomes" id="UP001321542"/>
    </source>
</evidence>
<keyword evidence="3" id="KW-1003">Cell membrane</keyword>
<evidence type="ECO:0000256" key="5">
    <source>
        <dbReference type="ARBA" id="ARBA00022692"/>
    </source>
</evidence>
<keyword evidence="4 10" id="KW-0645">Protease</keyword>
<evidence type="ECO:0000256" key="13">
    <source>
        <dbReference type="SAM" id="Phobius"/>
    </source>
</evidence>
<keyword evidence="6 10" id="KW-0378">Hydrolase</keyword>
<evidence type="ECO:0000256" key="8">
    <source>
        <dbReference type="ARBA" id="ARBA00022989"/>
    </source>
</evidence>
<keyword evidence="5 13" id="KW-0812">Transmembrane</keyword>